<dbReference type="AlphaFoldDB" id="A0A0A1U2R7"/>
<keyword evidence="1" id="KW-0732">Signal</keyword>
<name>A0A0A1U2R7_ENTIV</name>
<dbReference type="OrthoDB" id="26817at2759"/>
<dbReference type="Proteomes" id="UP000014680">
    <property type="component" value="Unassembled WGS sequence"/>
</dbReference>
<reference evidence="2 3" key="1">
    <citation type="submission" date="2012-10" db="EMBL/GenBank/DDBJ databases">
        <authorList>
            <person name="Zafar N."/>
            <person name="Inman J."/>
            <person name="Hall N."/>
            <person name="Lorenzi H."/>
            <person name="Caler E."/>
        </authorList>
    </citation>
    <scope>NUCLEOTIDE SEQUENCE [LARGE SCALE GENOMIC DNA]</scope>
    <source>
        <strain evidence="2 3">IP1</strain>
    </source>
</reference>
<evidence type="ECO:0000313" key="2">
    <source>
        <dbReference type="EMBL" id="ELP85839.1"/>
    </source>
</evidence>
<feature type="signal peptide" evidence="1">
    <location>
        <begin position="1"/>
        <end position="15"/>
    </location>
</feature>
<feature type="chain" id="PRO_5012655560" evidence="1">
    <location>
        <begin position="16"/>
        <end position="201"/>
    </location>
</feature>
<sequence>MNSLLVLVLVACVYSDSNVTAFTDGQFKSGWYEKGSTCFTSTTGKYDGRYILYTQMSSGSYLQINVDKAVNATKYATLTFAMIWEDVYDNLRMSVAVGTSNYVADVKYEPIVLEPAKWNRITVNLTALALQNIDTIKITKDDNKDTNVMFNDFVFTNEEVEAGVFEYPKIGDESDYKDPSDGCVSSTFGLAAVVLACLLLL</sequence>
<organism evidence="2 3">
    <name type="scientific">Entamoeba invadens IP1</name>
    <dbReference type="NCBI Taxonomy" id="370355"/>
    <lineage>
        <taxon>Eukaryota</taxon>
        <taxon>Amoebozoa</taxon>
        <taxon>Evosea</taxon>
        <taxon>Archamoebae</taxon>
        <taxon>Mastigamoebida</taxon>
        <taxon>Entamoebidae</taxon>
        <taxon>Entamoeba</taxon>
    </lineage>
</organism>
<keyword evidence="3" id="KW-1185">Reference proteome</keyword>
<evidence type="ECO:0000313" key="3">
    <source>
        <dbReference type="Proteomes" id="UP000014680"/>
    </source>
</evidence>
<evidence type="ECO:0000256" key="1">
    <source>
        <dbReference type="SAM" id="SignalP"/>
    </source>
</evidence>
<dbReference type="GeneID" id="14884798"/>
<accession>A0A0A1U2R7</accession>
<protein>
    <submittedName>
        <fullName evidence="2">Uncharacterized protein</fullName>
    </submittedName>
</protein>
<proteinExistence type="predicted"/>
<dbReference type="VEuPathDB" id="AmoebaDB:EIN_282100"/>
<gene>
    <name evidence="2" type="ORF">EIN_282100</name>
</gene>
<dbReference type="EMBL" id="KB207030">
    <property type="protein sequence ID" value="ELP85839.1"/>
    <property type="molecule type" value="Genomic_DNA"/>
</dbReference>
<dbReference type="KEGG" id="eiv:EIN_282100"/>
<dbReference type="OMA" id="YEKGSTC"/>
<dbReference type="RefSeq" id="XP_004185185.1">
    <property type="nucleotide sequence ID" value="XM_004185137.1"/>
</dbReference>
<dbReference type="Gene3D" id="2.60.120.260">
    <property type="entry name" value="Galactose-binding domain-like"/>
    <property type="match status" value="1"/>
</dbReference>